<feature type="transmembrane region" description="Helical" evidence="7">
    <location>
        <begin position="227"/>
        <end position="245"/>
    </location>
</feature>
<evidence type="ECO:0000313" key="9">
    <source>
        <dbReference type="EMBL" id="MDQ7247504.1"/>
    </source>
</evidence>
<protein>
    <submittedName>
        <fullName evidence="9">DHA2 family efflux MFS transporter permease subunit</fullName>
    </submittedName>
</protein>
<reference evidence="10" key="1">
    <citation type="submission" date="2023-08" db="EMBL/GenBank/DDBJ databases">
        <title>Rhodospirillaceae gen. nov., a novel taxon isolated from the Yangtze River Yuezi River estuary sludge.</title>
        <authorList>
            <person name="Ruan L."/>
        </authorList>
    </citation>
    <scope>NUCLEOTIDE SEQUENCE [LARGE SCALE GENOMIC DNA]</scope>
    <source>
        <strain evidence="10">R-7</strain>
    </source>
</reference>
<feature type="transmembrane region" description="Helical" evidence="7">
    <location>
        <begin position="47"/>
        <end position="68"/>
    </location>
</feature>
<dbReference type="InterPro" id="IPR011701">
    <property type="entry name" value="MFS"/>
</dbReference>
<comment type="subcellular location">
    <subcellularLocation>
        <location evidence="1">Cell membrane</location>
        <topology evidence="1">Multi-pass membrane protein</topology>
    </subcellularLocation>
</comment>
<evidence type="ECO:0000256" key="3">
    <source>
        <dbReference type="ARBA" id="ARBA00022475"/>
    </source>
</evidence>
<keyword evidence="6 7" id="KW-0472">Membrane</keyword>
<dbReference type="EMBL" id="JAUYVI010000002">
    <property type="protein sequence ID" value="MDQ7247504.1"/>
    <property type="molecule type" value="Genomic_DNA"/>
</dbReference>
<dbReference type="Gene3D" id="1.20.1250.20">
    <property type="entry name" value="MFS general substrate transporter like domains"/>
    <property type="match status" value="1"/>
</dbReference>
<dbReference type="CDD" id="cd17503">
    <property type="entry name" value="MFS_LmrB_MDR_like"/>
    <property type="match status" value="1"/>
</dbReference>
<organism evidence="9 10">
    <name type="scientific">Dongia sedimenti</name>
    <dbReference type="NCBI Taxonomy" id="3064282"/>
    <lineage>
        <taxon>Bacteria</taxon>
        <taxon>Pseudomonadati</taxon>
        <taxon>Pseudomonadota</taxon>
        <taxon>Alphaproteobacteria</taxon>
        <taxon>Rhodospirillales</taxon>
        <taxon>Dongiaceae</taxon>
        <taxon>Dongia</taxon>
    </lineage>
</organism>
<feature type="transmembrane region" description="Helical" evidence="7">
    <location>
        <begin position="330"/>
        <end position="348"/>
    </location>
</feature>
<feature type="transmembrane region" description="Helical" evidence="7">
    <location>
        <begin position="434"/>
        <end position="452"/>
    </location>
</feature>
<evidence type="ECO:0000256" key="7">
    <source>
        <dbReference type="SAM" id="Phobius"/>
    </source>
</evidence>
<feature type="transmembrane region" description="Helical" evidence="7">
    <location>
        <begin position="196"/>
        <end position="215"/>
    </location>
</feature>
<gene>
    <name evidence="9" type="ORF">Q8A70_07485</name>
</gene>
<evidence type="ECO:0000256" key="6">
    <source>
        <dbReference type="ARBA" id="ARBA00023136"/>
    </source>
</evidence>
<dbReference type="InterPro" id="IPR020846">
    <property type="entry name" value="MFS_dom"/>
</dbReference>
<keyword evidence="5 7" id="KW-1133">Transmembrane helix</keyword>
<feature type="transmembrane region" description="Helical" evidence="7">
    <location>
        <begin position="401"/>
        <end position="422"/>
    </location>
</feature>
<dbReference type="RefSeq" id="WP_379954906.1">
    <property type="nucleotide sequence ID" value="NZ_JAUYVI010000002.1"/>
</dbReference>
<evidence type="ECO:0000256" key="5">
    <source>
        <dbReference type="ARBA" id="ARBA00022989"/>
    </source>
</evidence>
<evidence type="ECO:0000256" key="2">
    <source>
        <dbReference type="ARBA" id="ARBA00022448"/>
    </source>
</evidence>
<dbReference type="SUPFAM" id="SSF103473">
    <property type="entry name" value="MFS general substrate transporter"/>
    <property type="match status" value="1"/>
</dbReference>
<feature type="transmembrane region" description="Helical" evidence="7">
    <location>
        <begin position="354"/>
        <end position="380"/>
    </location>
</feature>
<dbReference type="Gene3D" id="1.20.1720.10">
    <property type="entry name" value="Multidrug resistance protein D"/>
    <property type="match status" value="1"/>
</dbReference>
<dbReference type="PANTHER" id="PTHR23501">
    <property type="entry name" value="MAJOR FACILITATOR SUPERFAMILY"/>
    <property type="match status" value="1"/>
</dbReference>
<dbReference type="PRINTS" id="PR01036">
    <property type="entry name" value="TCRTETB"/>
</dbReference>
<comment type="caution">
    <text evidence="9">The sequence shown here is derived from an EMBL/GenBank/DDBJ whole genome shotgun (WGS) entry which is preliminary data.</text>
</comment>
<dbReference type="PANTHER" id="PTHR23501:SF1">
    <property type="entry name" value="TRANSPORT PROTEIN HSRA-RELATED"/>
    <property type="match status" value="1"/>
</dbReference>
<keyword evidence="4 7" id="KW-0812">Transmembrane</keyword>
<evidence type="ECO:0000256" key="4">
    <source>
        <dbReference type="ARBA" id="ARBA00022692"/>
    </source>
</evidence>
<accession>A0ABU0YIF8</accession>
<dbReference type="Pfam" id="PF07690">
    <property type="entry name" value="MFS_1"/>
    <property type="match status" value="1"/>
</dbReference>
<dbReference type="Proteomes" id="UP001230156">
    <property type="component" value="Unassembled WGS sequence"/>
</dbReference>
<feature type="transmembrane region" description="Helical" evidence="7">
    <location>
        <begin position="266"/>
        <end position="285"/>
    </location>
</feature>
<evidence type="ECO:0000259" key="8">
    <source>
        <dbReference type="PROSITE" id="PS50850"/>
    </source>
</evidence>
<feature type="transmembrane region" description="Helical" evidence="7">
    <location>
        <begin position="165"/>
        <end position="184"/>
    </location>
</feature>
<feature type="transmembrane region" description="Helical" evidence="7">
    <location>
        <begin position="106"/>
        <end position="123"/>
    </location>
</feature>
<dbReference type="InterPro" id="IPR004638">
    <property type="entry name" value="EmrB-like"/>
</dbReference>
<keyword evidence="3" id="KW-1003">Cell membrane</keyword>
<name>A0ABU0YIF8_9PROT</name>
<proteinExistence type="predicted"/>
<sequence>MPSSIPRPILVPLIVATALFMENLDSTVLATALPAIAQSLGESPIRLNLAISSYLLSLAVFIPASGWMADRFGARHVFRIAIAIFMLGSILCGLSTSFFGLVGARILQGIGGAMMVPVGRLVLLRSVEKSELVRAMAYLTLPALIGPVIGPPIGGFLATYVSWRWIFWINIPIGILGIALVTLFIENVREKDIRPFDSYGFAMTAIGFTGLIFGFESVGRGTLPTPVVVGLLLVGAASLTAYVRYSYRNPHPIIDLRLLTIPTFRAGIYGGFLFRIAIGALPFILPLMLQLGFGLTPFHSGLLTFASAAGAMLMKATAGPVLRRFGFRRTLLANAVLSGGFVMLYGFFTPSTPGMVILVLLLAGGFFRSLQFTGINTLTMSDVPQTRMSQASSFSSIGQQLSLSVGVGIGAMVLHFTIALHGSGPITAADFPPAFFLVGLIAIASLLFYLPLAQNAGAEVTGHRMAGPEPRSAE</sequence>
<keyword evidence="10" id="KW-1185">Reference proteome</keyword>
<feature type="transmembrane region" description="Helical" evidence="7">
    <location>
        <begin position="135"/>
        <end position="159"/>
    </location>
</feature>
<dbReference type="NCBIfam" id="TIGR00711">
    <property type="entry name" value="efflux_EmrB"/>
    <property type="match status" value="1"/>
</dbReference>
<feature type="transmembrane region" description="Helical" evidence="7">
    <location>
        <begin position="297"/>
        <end position="318"/>
    </location>
</feature>
<feature type="domain" description="Major facilitator superfamily (MFS) profile" evidence="8">
    <location>
        <begin position="11"/>
        <end position="457"/>
    </location>
</feature>
<evidence type="ECO:0000256" key="1">
    <source>
        <dbReference type="ARBA" id="ARBA00004651"/>
    </source>
</evidence>
<dbReference type="InterPro" id="IPR036259">
    <property type="entry name" value="MFS_trans_sf"/>
</dbReference>
<feature type="transmembrane region" description="Helical" evidence="7">
    <location>
        <begin position="80"/>
        <end position="100"/>
    </location>
</feature>
<keyword evidence="2" id="KW-0813">Transport</keyword>
<dbReference type="PROSITE" id="PS50850">
    <property type="entry name" value="MFS"/>
    <property type="match status" value="1"/>
</dbReference>
<evidence type="ECO:0000313" key="10">
    <source>
        <dbReference type="Proteomes" id="UP001230156"/>
    </source>
</evidence>